<dbReference type="Gene3D" id="6.10.140.2220">
    <property type="match status" value="1"/>
</dbReference>
<evidence type="ECO:0000256" key="4">
    <source>
        <dbReference type="PROSITE-ProRule" id="PRU00134"/>
    </source>
</evidence>
<keyword evidence="3" id="KW-0862">Zinc</keyword>
<dbReference type="STRING" id="694573.A0A194V766"/>
<keyword evidence="2 4" id="KW-0863">Zinc-finger</keyword>
<evidence type="ECO:0000256" key="1">
    <source>
        <dbReference type="ARBA" id="ARBA00022723"/>
    </source>
</evidence>
<evidence type="ECO:0000259" key="5">
    <source>
        <dbReference type="PROSITE" id="PS50865"/>
    </source>
</evidence>
<evidence type="ECO:0000256" key="2">
    <source>
        <dbReference type="ARBA" id="ARBA00022771"/>
    </source>
</evidence>
<dbReference type="EMBL" id="KN714736">
    <property type="protein sequence ID" value="KUI59770.1"/>
    <property type="molecule type" value="Genomic_DNA"/>
</dbReference>
<feature type="domain" description="MYND-type" evidence="5">
    <location>
        <begin position="9"/>
        <end position="53"/>
    </location>
</feature>
<gene>
    <name evidence="6" type="ORF">VP1G_07005</name>
</gene>
<evidence type="ECO:0000313" key="6">
    <source>
        <dbReference type="EMBL" id="KUI59770.1"/>
    </source>
</evidence>
<dbReference type="OrthoDB" id="5282002at2759"/>
<sequence>MTSPARSACANEGAKRLSPCAKEGTLECSSCHLVKYCSKECQTSHWPVHKKECKSELLKSTWRPSWKREGRTPAFMADGLPPFVPFGRAKFLWGNMPALDILKLQANEGVAYNKPLNLLFAASGDLRNVVKTIISLPEGFSSGLNIDINDRDMDIVARNIIFLLLCYTIDDGEEAAECVLHLWYSTLIPEKCLQKLGILENLIGDVCSKIKTKPAHTFLGKTWTFAQGKGSVRLLLMKEMWEAMLSYLKVPEGLTADRAEKVRSTIMNAPQRVDHIHRYLFTQMKPSWRICTHKLRQDGILLPFGHPRTQHTLPNPTFFQTADEWPMKDSADPFHGWPLSEVFNIRTGARDDVNGKLYQYVRSTLADFHSRLRALDVNFQLFQGDVQGVVPLLLDAGARYDRIEVSNICDHNYLGIVETLALFGPRLRPQESNPHATLITLFLNAVDGETSSNDSVQEMMQEMAKLSQYLPLSVPSDRNTTDAEFLRFSEAKVMVRDVDKFFNRHMKRLDFRGAGKAAGVSMKHKNTIVDEWPMRLKLRPQQKGAKEEFEQRLGSGHTGVERYVEWQRSS</sequence>
<dbReference type="PROSITE" id="PS50865">
    <property type="entry name" value="ZF_MYND_2"/>
    <property type="match status" value="1"/>
</dbReference>
<evidence type="ECO:0000256" key="3">
    <source>
        <dbReference type="ARBA" id="ARBA00022833"/>
    </source>
</evidence>
<dbReference type="Pfam" id="PF14737">
    <property type="entry name" value="DUF4470"/>
    <property type="match status" value="1"/>
</dbReference>
<dbReference type="SUPFAM" id="SSF144232">
    <property type="entry name" value="HIT/MYND zinc finger-like"/>
    <property type="match status" value="1"/>
</dbReference>
<name>A0A194V766_CYTMA</name>
<dbReference type="InterPro" id="IPR002893">
    <property type="entry name" value="Znf_MYND"/>
</dbReference>
<dbReference type="InterPro" id="IPR027974">
    <property type="entry name" value="DUF4470"/>
</dbReference>
<proteinExistence type="predicted"/>
<keyword evidence="1" id="KW-0479">Metal-binding</keyword>
<dbReference type="Pfam" id="PF01753">
    <property type="entry name" value="zf-MYND"/>
    <property type="match status" value="1"/>
</dbReference>
<keyword evidence="7" id="KW-1185">Reference proteome</keyword>
<dbReference type="Proteomes" id="UP000078576">
    <property type="component" value="Unassembled WGS sequence"/>
</dbReference>
<evidence type="ECO:0000313" key="7">
    <source>
        <dbReference type="Proteomes" id="UP000078576"/>
    </source>
</evidence>
<protein>
    <submittedName>
        <fullName evidence="6">Histone-lysine N-methyltransferase SMYD3</fullName>
    </submittedName>
</protein>
<accession>A0A194V766</accession>
<dbReference type="AlphaFoldDB" id="A0A194V766"/>
<dbReference type="GO" id="GO:0008270">
    <property type="term" value="F:zinc ion binding"/>
    <property type="evidence" value="ECO:0007669"/>
    <property type="project" value="UniProtKB-KW"/>
</dbReference>
<organism evidence="6 7">
    <name type="scientific">Cytospora mali</name>
    <name type="common">Apple Valsa canker fungus</name>
    <name type="synonym">Valsa mali</name>
    <dbReference type="NCBI Taxonomy" id="578113"/>
    <lineage>
        <taxon>Eukaryota</taxon>
        <taxon>Fungi</taxon>
        <taxon>Dikarya</taxon>
        <taxon>Ascomycota</taxon>
        <taxon>Pezizomycotina</taxon>
        <taxon>Sordariomycetes</taxon>
        <taxon>Sordariomycetidae</taxon>
        <taxon>Diaporthales</taxon>
        <taxon>Cytosporaceae</taxon>
        <taxon>Cytospora</taxon>
    </lineage>
</organism>
<reference evidence="7" key="1">
    <citation type="submission" date="2014-12" db="EMBL/GenBank/DDBJ databases">
        <title>Genome Sequence of Valsa Canker Pathogens Uncovers a Specific Adaption of Colonization on Woody Bark.</title>
        <authorList>
            <person name="Yin Z."/>
            <person name="Liu H."/>
            <person name="Gao X."/>
            <person name="Li Z."/>
            <person name="Song N."/>
            <person name="Ke X."/>
            <person name="Dai Q."/>
            <person name="Wu Y."/>
            <person name="Sun Y."/>
            <person name="Xu J.-R."/>
            <person name="Kang Z.K."/>
            <person name="Wang L."/>
            <person name="Huang L."/>
        </authorList>
    </citation>
    <scope>NUCLEOTIDE SEQUENCE [LARGE SCALE GENOMIC DNA]</scope>
    <source>
        <strain evidence="7">SXYL134</strain>
    </source>
</reference>